<reference evidence="2 3" key="1">
    <citation type="journal article" date="2024" name="Pathogens">
        <title>Characterization of a Novel Species of Legionella Isolated from a Healthcare Facility: Legionella resiliens sp. nov.</title>
        <authorList>
            <person name="Cristino S."/>
            <person name="Pascale M.R."/>
            <person name="Marino F."/>
            <person name="Derelitto C."/>
            <person name="Salaris S."/>
            <person name="Orsini M."/>
            <person name="Squarzoni S."/>
            <person name="Grottola A."/>
            <person name="Girolamini L."/>
        </authorList>
    </citation>
    <scope>NUCLEOTIDE SEQUENCE [LARGE SCALE GENOMIC DNA]</scope>
    <source>
        <strain evidence="2 3">8cVS16</strain>
    </source>
</reference>
<organism evidence="2 3">
    <name type="scientific">Legionella resiliens</name>
    <dbReference type="NCBI Taxonomy" id="2905958"/>
    <lineage>
        <taxon>Bacteria</taxon>
        <taxon>Pseudomonadati</taxon>
        <taxon>Pseudomonadota</taxon>
        <taxon>Gammaproteobacteria</taxon>
        <taxon>Legionellales</taxon>
        <taxon>Legionellaceae</taxon>
        <taxon>Legionella</taxon>
    </lineage>
</organism>
<keyword evidence="3" id="KW-1185">Reference proteome</keyword>
<dbReference type="EMBL" id="JAJTND010000001">
    <property type="protein sequence ID" value="MCE3531010.1"/>
    <property type="molecule type" value="Genomic_DNA"/>
</dbReference>
<feature type="compositionally biased region" description="Basic and acidic residues" evidence="1">
    <location>
        <begin position="324"/>
        <end position="337"/>
    </location>
</feature>
<evidence type="ECO:0000313" key="2">
    <source>
        <dbReference type="EMBL" id="MCE3531010.1"/>
    </source>
</evidence>
<feature type="compositionally biased region" description="Basic and acidic residues" evidence="1">
    <location>
        <begin position="112"/>
        <end position="136"/>
    </location>
</feature>
<accession>A0ABS8WWZ0</accession>
<feature type="compositionally biased region" description="Basic and acidic residues" evidence="1">
    <location>
        <begin position="201"/>
        <end position="215"/>
    </location>
</feature>
<proteinExistence type="predicted"/>
<sequence>MSYSNIDMGFGSGEDSNDSTSNEPTQVEVCESSGRGFTYEDYCDTDYNNTEKELQRDYGHLDSFYESSSESSSSSSDGPGNDDPWSGAKFLLSPLSSFTNWVITSLQNTEESTSKDELPERGDGNFGEVDYKEHQKNNGSSTNVIVKALAHTIEDAATISRQECMDHEFKCKERKKLHEKTGGVDNQEMAGVNVSLDKREKPLLPGARKELEGQAKSKQKTKKIYESELAPPSEAITHARNEFKIADEFSKGEDEFDKAGSMIHTAKGVAEVAALDLNPIEDVTSQPGFVTRSPCSNYLMKVLRERTETIVKMYQSRNKTPTADNDHSGTDESERLNKPSSGK</sequence>
<feature type="compositionally biased region" description="Low complexity" evidence="1">
    <location>
        <begin position="66"/>
        <end position="76"/>
    </location>
</feature>
<dbReference type="Proteomes" id="UP001320170">
    <property type="component" value="Unassembled WGS sequence"/>
</dbReference>
<gene>
    <name evidence="2" type="ORF">LXO92_01295</name>
</gene>
<dbReference type="RefSeq" id="WP_232890230.1">
    <property type="nucleotide sequence ID" value="NZ_JAJSPM010000001.1"/>
</dbReference>
<evidence type="ECO:0000256" key="1">
    <source>
        <dbReference type="SAM" id="MobiDB-lite"/>
    </source>
</evidence>
<comment type="caution">
    <text evidence="2">The sequence shown here is derived from an EMBL/GenBank/DDBJ whole genome shotgun (WGS) entry which is preliminary data.</text>
</comment>
<feature type="region of interest" description="Disordered" evidence="1">
    <location>
        <begin position="108"/>
        <end position="138"/>
    </location>
</feature>
<feature type="region of interest" description="Disordered" evidence="1">
    <location>
        <begin position="201"/>
        <end position="223"/>
    </location>
</feature>
<evidence type="ECO:0000313" key="3">
    <source>
        <dbReference type="Proteomes" id="UP001320170"/>
    </source>
</evidence>
<feature type="compositionally biased region" description="Basic and acidic residues" evidence="1">
    <location>
        <begin position="49"/>
        <end position="60"/>
    </location>
</feature>
<evidence type="ECO:0008006" key="4">
    <source>
        <dbReference type="Google" id="ProtNLM"/>
    </source>
</evidence>
<feature type="region of interest" description="Disordered" evidence="1">
    <location>
        <begin position="1"/>
        <end position="88"/>
    </location>
</feature>
<name>A0ABS8WWZ0_9GAMM</name>
<feature type="region of interest" description="Disordered" evidence="1">
    <location>
        <begin position="314"/>
        <end position="343"/>
    </location>
</feature>
<protein>
    <recommendedName>
        <fullName evidence="4">Substrate of the Dot/Icm secretion system</fullName>
    </recommendedName>
</protein>